<accession>A0A4U5P1B5</accession>
<protein>
    <submittedName>
        <fullName evidence="2">Uncharacterized protein</fullName>
    </submittedName>
</protein>
<feature type="compositionally biased region" description="Basic residues" evidence="1">
    <location>
        <begin position="227"/>
        <end position="246"/>
    </location>
</feature>
<name>A0A4U5P1B5_STECR</name>
<evidence type="ECO:0000313" key="2">
    <source>
        <dbReference type="EMBL" id="TKR89511.1"/>
    </source>
</evidence>
<feature type="compositionally biased region" description="Basic and acidic residues" evidence="1">
    <location>
        <begin position="247"/>
        <end position="257"/>
    </location>
</feature>
<feature type="compositionally biased region" description="Polar residues" evidence="1">
    <location>
        <begin position="179"/>
        <end position="188"/>
    </location>
</feature>
<feature type="compositionally biased region" description="Low complexity" evidence="1">
    <location>
        <begin position="1"/>
        <end position="32"/>
    </location>
</feature>
<dbReference type="AlphaFoldDB" id="A0A4U5P1B5"/>
<proteinExistence type="predicted"/>
<dbReference type="Proteomes" id="UP000298663">
    <property type="component" value="Unassembled WGS sequence"/>
</dbReference>
<reference evidence="2 3" key="1">
    <citation type="journal article" date="2015" name="Genome Biol.">
        <title>Comparative genomics of Steinernema reveals deeply conserved gene regulatory networks.</title>
        <authorList>
            <person name="Dillman A.R."/>
            <person name="Macchietto M."/>
            <person name="Porter C.F."/>
            <person name="Rogers A."/>
            <person name="Williams B."/>
            <person name="Antoshechkin I."/>
            <person name="Lee M.M."/>
            <person name="Goodwin Z."/>
            <person name="Lu X."/>
            <person name="Lewis E.E."/>
            <person name="Goodrich-Blair H."/>
            <person name="Stock S.P."/>
            <person name="Adams B.J."/>
            <person name="Sternberg P.W."/>
            <person name="Mortazavi A."/>
        </authorList>
    </citation>
    <scope>NUCLEOTIDE SEQUENCE [LARGE SCALE GENOMIC DNA]</scope>
    <source>
        <strain evidence="2 3">ALL</strain>
    </source>
</reference>
<feature type="compositionally biased region" description="Basic and acidic residues" evidence="1">
    <location>
        <begin position="69"/>
        <end position="79"/>
    </location>
</feature>
<evidence type="ECO:0000256" key="1">
    <source>
        <dbReference type="SAM" id="MobiDB-lite"/>
    </source>
</evidence>
<dbReference type="EMBL" id="AZBU02000003">
    <property type="protein sequence ID" value="TKR89511.1"/>
    <property type="molecule type" value="Genomic_DNA"/>
</dbReference>
<feature type="compositionally biased region" description="Polar residues" evidence="1">
    <location>
        <begin position="106"/>
        <end position="129"/>
    </location>
</feature>
<feature type="region of interest" description="Disordered" evidence="1">
    <location>
        <begin position="65"/>
        <end position="138"/>
    </location>
</feature>
<feature type="region of interest" description="Disordered" evidence="1">
    <location>
        <begin position="179"/>
        <end position="201"/>
    </location>
</feature>
<organism evidence="2 3">
    <name type="scientific">Steinernema carpocapsae</name>
    <name type="common">Entomopathogenic nematode</name>
    <dbReference type="NCBI Taxonomy" id="34508"/>
    <lineage>
        <taxon>Eukaryota</taxon>
        <taxon>Metazoa</taxon>
        <taxon>Ecdysozoa</taxon>
        <taxon>Nematoda</taxon>
        <taxon>Chromadorea</taxon>
        <taxon>Rhabditida</taxon>
        <taxon>Tylenchina</taxon>
        <taxon>Panagrolaimomorpha</taxon>
        <taxon>Strongyloidoidea</taxon>
        <taxon>Steinernematidae</taxon>
        <taxon>Steinernema</taxon>
    </lineage>
</organism>
<feature type="region of interest" description="Disordered" evidence="1">
    <location>
        <begin position="1"/>
        <end position="48"/>
    </location>
</feature>
<feature type="region of interest" description="Disordered" evidence="1">
    <location>
        <begin position="227"/>
        <end position="274"/>
    </location>
</feature>
<comment type="caution">
    <text evidence="2">The sequence shown here is derived from an EMBL/GenBank/DDBJ whole genome shotgun (WGS) entry which is preliminary data.</text>
</comment>
<reference evidence="2 3" key="2">
    <citation type="journal article" date="2019" name="G3 (Bethesda)">
        <title>Hybrid Assembly of the Genome of the Entomopathogenic Nematode Steinernema carpocapsae Identifies the X-Chromosome.</title>
        <authorList>
            <person name="Serra L."/>
            <person name="Macchietto M."/>
            <person name="Macias-Munoz A."/>
            <person name="McGill C.J."/>
            <person name="Rodriguez I.M."/>
            <person name="Rodriguez B."/>
            <person name="Murad R."/>
            <person name="Mortazavi A."/>
        </authorList>
    </citation>
    <scope>NUCLEOTIDE SEQUENCE [LARGE SCALE GENOMIC DNA]</scope>
    <source>
        <strain evidence="2 3">ALL</strain>
    </source>
</reference>
<gene>
    <name evidence="2" type="ORF">L596_013604</name>
</gene>
<evidence type="ECO:0000313" key="3">
    <source>
        <dbReference type="Proteomes" id="UP000298663"/>
    </source>
</evidence>
<sequence length="285" mass="31619">MVAVVRSKSSASKPSSSTSRKTSPLPEAVEISESSEESASEFDSPPRFSVERLNNSLRLMKAKQKLHRDRFGRFARVSDDSTAADVRAADSKLSPPPADKHKSPKTNRSPKTPSSRSKQPESSAAASETQDTRSQVEKAIGLLHFPLLDGTQDSLKSTDSTMTDDGQEAIEKAIKLLQKQPTKSSFQGMKTRRKVNNQQKGVRFQRLPKNVFSYPKEMNTCEYIHQLKKSKKNSSKKAPRNSRKTIMKRESKDDLSGRKKPAKKVSSYAGKGAKNMKATPVCMCK</sequence>
<keyword evidence="3" id="KW-1185">Reference proteome</keyword>